<dbReference type="PANTHER" id="PTHR36455:SF1">
    <property type="entry name" value="BLR8292 PROTEIN"/>
    <property type="match status" value="1"/>
</dbReference>
<dbReference type="NCBIfam" id="NF047595">
    <property type="entry name" value="IS66_ISRel24_TnpA"/>
    <property type="match status" value="1"/>
</dbReference>
<dbReference type="Pfam" id="PF05717">
    <property type="entry name" value="TnpB_IS66"/>
    <property type="match status" value="1"/>
</dbReference>
<evidence type="ECO:0000313" key="2">
    <source>
        <dbReference type="Proteomes" id="UP000063308"/>
    </source>
</evidence>
<dbReference type="GO" id="GO:0004803">
    <property type="term" value="F:transposase activity"/>
    <property type="evidence" value="ECO:0007669"/>
    <property type="project" value="InterPro"/>
</dbReference>
<dbReference type="SUPFAM" id="SSF46689">
    <property type="entry name" value="Homeodomain-like"/>
    <property type="match status" value="1"/>
</dbReference>
<dbReference type="InterPro" id="IPR002514">
    <property type="entry name" value="Transposase_8"/>
</dbReference>
<dbReference type="GO" id="GO:0006313">
    <property type="term" value="P:DNA transposition"/>
    <property type="evidence" value="ECO:0007669"/>
    <property type="project" value="InterPro"/>
</dbReference>
<dbReference type="PANTHER" id="PTHR36455">
    <property type="match status" value="1"/>
</dbReference>
<dbReference type="InterPro" id="IPR009057">
    <property type="entry name" value="Homeodomain-like_sf"/>
</dbReference>
<dbReference type="AlphaFoldDB" id="A0A0E4BMN6"/>
<dbReference type="InterPro" id="IPR008878">
    <property type="entry name" value="Transposase_IS66_Orf2"/>
</dbReference>
<gene>
    <name evidence="1" type="ORF">NK6_2436</name>
</gene>
<name>A0A0E4BMN6_9BRAD</name>
<sequence>MITPEELLRLETVGVLRNGRRRYDPASKQRLVEACLQPGVSLAGLALQHGVNANLLRKWVAKRQRQNGDGQPEAPIAPAFVPVRAPSPSPTRSAGAIAVCATERSCAGRLTASMPNGVTLSLEGGDAQLLSAVIEALGVAMFRLASDLRVYLHREPIDFRAGINSLAIVVEQSMGLDPFQRAVFAFCNRRRDRIKLLIYDRSGFWMLLKRLEADRFHWPRSQEAVLTLTTEELHWLLDGINIAAVRRHPVRQYHSVG</sequence>
<dbReference type="NCBIfam" id="NF033819">
    <property type="entry name" value="IS66_TnpB"/>
    <property type="match status" value="1"/>
</dbReference>
<evidence type="ECO:0000313" key="1">
    <source>
        <dbReference type="EMBL" id="BAR55617.1"/>
    </source>
</evidence>
<accession>A0A0E4BMN6</accession>
<dbReference type="Pfam" id="PF01527">
    <property type="entry name" value="HTH_Tnp_1"/>
    <property type="match status" value="1"/>
</dbReference>
<proteinExistence type="predicted"/>
<organism evidence="1 2">
    <name type="scientific">Bradyrhizobium diazoefficiens</name>
    <dbReference type="NCBI Taxonomy" id="1355477"/>
    <lineage>
        <taxon>Bacteria</taxon>
        <taxon>Pseudomonadati</taxon>
        <taxon>Pseudomonadota</taxon>
        <taxon>Alphaproteobacteria</taxon>
        <taxon>Hyphomicrobiales</taxon>
        <taxon>Nitrobacteraceae</taxon>
        <taxon>Bradyrhizobium</taxon>
    </lineage>
</organism>
<dbReference type="GO" id="GO:0003677">
    <property type="term" value="F:DNA binding"/>
    <property type="evidence" value="ECO:0007669"/>
    <property type="project" value="InterPro"/>
</dbReference>
<reference evidence="1 2" key="1">
    <citation type="submission" date="2014-11" db="EMBL/GenBank/DDBJ databases">
        <title>Symbiosis island explosion on the genome of extra-slow-growing strains of soybean bradyrhizobia with massive insertion sequences.</title>
        <authorList>
            <person name="Iida T."/>
            <person name="Minamisawa K."/>
        </authorList>
    </citation>
    <scope>NUCLEOTIDE SEQUENCE [LARGE SCALE GENOMIC DNA]</scope>
    <source>
        <strain evidence="1 2">NK6</strain>
    </source>
</reference>
<protein>
    <recommendedName>
        <fullName evidence="3">Transposase</fullName>
    </recommendedName>
</protein>
<evidence type="ECO:0008006" key="3">
    <source>
        <dbReference type="Google" id="ProtNLM"/>
    </source>
</evidence>
<dbReference type="EMBL" id="AP014685">
    <property type="protein sequence ID" value="BAR55617.1"/>
    <property type="molecule type" value="Genomic_DNA"/>
</dbReference>
<dbReference type="Proteomes" id="UP000063308">
    <property type="component" value="Chromosome"/>
</dbReference>